<accession>A0A8S2T3S0</accession>
<dbReference type="Proteomes" id="UP000682733">
    <property type="component" value="Unassembled WGS sequence"/>
</dbReference>
<name>A0A8S2T3S0_9BILA</name>
<dbReference type="EMBL" id="CAJNOK010031826">
    <property type="protein sequence ID" value="CAF1476834.1"/>
    <property type="molecule type" value="Genomic_DNA"/>
</dbReference>
<evidence type="ECO:0000313" key="3">
    <source>
        <dbReference type="Proteomes" id="UP000682733"/>
    </source>
</evidence>
<proteinExistence type="predicted"/>
<protein>
    <submittedName>
        <fullName evidence="2">Uncharacterized protein</fullName>
    </submittedName>
</protein>
<organism evidence="2 3">
    <name type="scientific">Didymodactylos carnosus</name>
    <dbReference type="NCBI Taxonomy" id="1234261"/>
    <lineage>
        <taxon>Eukaryota</taxon>
        <taxon>Metazoa</taxon>
        <taxon>Spiralia</taxon>
        <taxon>Gnathifera</taxon>
        <taxon>Rotifera</taxon>
        <taxon>Eurotatoria</taxon>
        <taxon>Bdelloidea</taxon>
        <taxon>Philodinida</taxon>
        <taxon>Philodinidae</taxon>
        <taxon>Didymodactylos</taxon>
    </lineage>
</organism>
<feature type="non-terminal residue" evidence="2">
    <location>
        <position position="1"/>
    </location>
</feature>
<dbReference type="EMBL" id="CAJOBA010053726">
    <property type="protein sequence ID" value="CAF4267757.1"/>
    <property type="molecule type" value="Genomic_DNA"/>
</dbReference>
<dbReference type="Proteomes" id="UP000677228">
    <property type="component" value="Unassembled WGS sequence"/>
</dbReference>
<sequence length="624" mass="74682">TNDETNNNNGEISITTTDSNHYYTTDTFRNALYLKISFSDEALKTIIEEGSIDLINLYGQDLIRTFCTITEKNNDDFEQCTETIKFVSKWLQLFDERDHIEFDNIKDKRDEDIWLLCHVYTSFIYDKNDLLSLYIACRTLDRLRQQQQKTIYHNDYQNTPLDRTEFRERIFIEMFNSLWKNLCDICSSKVNDQTIDYTIWIQIYSFVSRYYPSEKVLDYSQLREMKSKIELMQIAYILFLNETISSPNELIQLLINETHFPSNGYFNSISELLSLINDYINIKNCSIDVSSTFMMDIQQWVIGILKGNKRKDDIQCQIENLFKYLIHSNCQIRKSVKQCFFNQLCNLIIELKQEKFTNTLNMTEILNILTCIIVKCLPEHVKEIKDYNLPYHPCLTKEEEEQQQDDTSTVIIDLYFFYVKNILNDKTITCAMIHQIHESKVNVSPSSTKRYEILQNLHRFIKYYLVIYCSALFLCEENHGDNTEQWHQLLKNILINYIPLQTDQHEHLFSNELQLFLSTIIIRQNWNYLLDLLKSEFLRNIDHQWTTTMFQLLETQLNFRKKNIQLYDQIQFTLSSATNEHILFAKLQNAYKYLSTIFDICIRNRFEINYWLPLLNWINEQENK</sequence>
<gene>
    <name evidence="1" type="ORF">OVA965_LOCUS35892</name>
    <name evidence="2" type="ORF">TMI583_LOCUS36870</name>
</gene>
<comment type="caution">
    <text evidence="2">The sequence shown here is derived from an EMBL/GenBank/DDBJ whole genome shotgun (WGS) entry which is preliminary data.</text>
</comment>
<evidence type="ECO:0000313" key="1">
    <source>
        <dbReference type="EMBL" id="CAF1476834.1"/>
    </source>
</evidence>
<reference evidence="2" key="1">
    <citation type="submission" date="2021-02" db="EMBL/GenBank/DDBJ databases">
        <authorList>
            <person name="Nowell W R."/>
        </authorList>
    </citation>
    <scope>NUCLEOTIDE SEQUENCE</scope>
</reference>
<evidence type="ECO:0000313" key="2">
    <source>
        <dbReference type="EMBL" id="CAF4267757.1"/>
    </source>
</evidence>
<dbReference type="AlphaFoldDB" id="A0A8S2T3S0"/>